<dbReference type="RefSeq" id="WP_310231761.1">
    <property type="nucleotide sequence ID" value="NZ_JAVDUP010000003.1"/>
</dbReference>
<proteinExistence type="predicted"/>
<gene>
    <name evidence="1" type="ORF">J2W52_003126</name>
</gene>
<dbReference type="EMBL" id="JAVDUP010000003">
    <property type="protein sequence ID" value="MDR6901502.1"/>
    <property type="molecule type" value="Genomic_DNA"/>
</dbReference>
<reference evidence="1 2" key="1">
    <citation type="submission" date="2023-07" db="EMBL/GenBank/DDBJ databases">
        <title>Sorghum-associated microbial communities from plants grown in Nebraska, USA.</title>
        <authorList>
            <person name="Schachtman D."/>
        </authorList>
    </citation>
    <scope>NUCLEOTIDE SEQUENCE [LARGE SCALE GENOMIC DNA]</scope>
    <source>
        <strain evidence="1 2">3199</strain>
    </source>
</reference>
<name>A0ABU1SRB0_9HYPH</name>
<organism evidence="1 2">
    <name type="scientific">Rhizobium miluonense</name>
    <dbReference type="NCBI Taxonomy" id="411945"/>
    <lineage>
        <taxon>Bacteria</taxon>
        <taxon>Pseudomonadati</taxon>
        <taxon>Pseudomonadota</taxon>
        <taxon>Alphaproteobacteria</taxon>
        <taxon>Hyphomicrobiales</taxon>
        <taxon>Rhizobiaceae</taxon>
        <taxon>Rhizobium/Agrobacterium group</taxon>
        <taxon>Rhizobium</taxon>
    </lineage>
</organism>
<evidence type="ECO:0000313" key="1">
    <source>
        <dbReference type="EMBL" id="MDR6901502.1"/>
    </source>
</evidence>
<evidence type="ECO:0000313" key="2">
    <source>
        <dbReference type="Proteomes" id="UP001250791"/>
    </source>
</evidence>
<dbReference type="Proteomes" id="UP001250791">
    <property type="component" value="Unassembled WGS sequence"/>
</dbReference>
<accession>A0ABU1SRB0</accession>
<protein>
    <submittedName>
        <fullName evidence="1">Uncharacterized protein</fullName>
    </submittedName>
</protein>
<sequence>MSDRYKAMVEYGIAQPDDRVIVVPNVASDYSISSFSGYGAYTPITVRSHTKLINADVERNKQRN</sequence>
<comment type="caution">
    <text evidence="1">The sequence shown here is derived from an EMBL/GenBank/DDBJ whole genome shotgun (WGS) entry which is preliminary data.</text>
</comment>
<keyword evidence="2" id="KW-1185">Reference proteome</keyword>